<evidence type="ECO:0000259" key="7">
    <source>
        <dbReference type="PROSITE" id="PS51192"/>
    </source>
</evidence>
<dbReference type="PANTHER" id="PTHR47959">
    <property type="entry name" value="ATP-DEPENDENT RNA HELICASE RHLE-RELATED"/>
    <property type="match status" value="1"/>
</dbReference>
<dbReference type="GO" id="GO:0005829">
    <property type="term" value="C:cytosol"/>
    <property type="evidence" value="ECO:0007669"/>
    <property type="project" value="TreeGrafter"/>
</dbReference>
<keyword evidence="3" id="KW-0347">Helicase</keyword>
<evidence type="ECO:0000313" key="10">
    <source>
        <dbReference type="Proteomes" id="UP000014174"/>
    </source>
</evidence>
<keyword evidence="10" id="KW-1185">Reference proteome</keyword>
<feature type="compositionally biased region" description="Basic residues" evidence="6">
    <location>
        <begin position="419"/>
        <end position="430"/>
    </location>
</feature>
<dbReference type="PROSITE" id="PS51194">
    <property type="entry name" value="HELICASE_CTER"/>
    <property type="match status" value="1"/>
</dbReference>
<dbReference type="STRING" id="1150600.ADIARSV_1838"/>
<feature type="compositionally biased region" description="Basic and acidic residues" evidence="6">
    <location>
        <begin position="397"/>
        <end position="411"/>
    </location>
</feature>
<dbReference type="PROSITE" id="PS51192">
    <property type="entry name" value="HELICASE_ATP_BIND_1"/>
    <property type="match status" value="1"/>
</dbReference>
<evidence type="ECO:0000256" key="6">
    <source>
        <dbReference type="SAM" id="MobiDB-lite"/>
    </source>
</evidence>
<evidence type="ECO:0000256" key="4">
    <source>
        <dbReference type="ARBA" id="ARBA00022840"/>
    </source>
</evidence>
<dbReference type="Pfam" id="PF00271">
    <property type="entry name" value="Helicase_C"/>
    <property type="match status" value="1"/>
</dbReference>
<dbReference type="GO" id="GO:0016787">
    <property type="term" value="F:hydrolase activity"/>
    <property type="evidence" value="ECO:0007669"/>
    <property type="project" value="UniProtKB-KW"/>
</dbReference>
<keyword evidence="2" id="KW-0378">Hydrolase</keyword>
<dbReference type="InterPro" id="IPR050079">
    <property type="entry name" value="DEAD_box_RNA_helicase"/>
</dbReference>
<dbReference type="InterPro" id="IPR001650">
    <property type="entry name" value="Helicase_C-like"/>
</dbReference>
<evidence type="ECO:0008006" key="11">
    <source>
        <dbReference type="Google" id="ProtNLM"/>
    </source>
</evidence>
<dbReference type="Proteomes" id="UP000014174">
    <property type="component" value="Unassembled WGS sequence"/>
</dbReference>
<dbReference type="SUPFAM" id="SSF52540">
    <property type="entry name" value="P-loop containing nucleoside triphosphate hydrolases"/>
    <property type="match status" value="2"/>
</dbReference>
<dbReference type="PATRIC" id="fig|1150600.3.peg.1812"/>
<keyword evidence="4" id="KW-0067">ATP-binding</keyword>
<dbReference type="GO" id="GO:0003724">
    <property type="term" value="F:RNA helicase activity"/>
    <property type="evidence" value="ECO:0007669"/>
    <property type="project" value="TreeGrafter"/>
</dbReference>
<dbReference type="eggNOG" id="COG0513">
    <property type="taxonomic scope" value="Bacteria"/>
</dbReference>
<feature type="region of interest" description="Disordered" evidence="6">
    <location>
        <begin position="397"/>
        <end position="430"/>
    </location>
</feature>
<dbReference type="Gene3D" id="3.40.50.300">
    <property type="entry name" value="P-loop containing nucleotide triphosphate hydrolases"/>
    <property type="match status" value="2"/>
</dbReference>
<evidence type="ECO:0000256" key="1">
    <source>
        <dbReference type="ARBA" id="ARBA00022741"/>
    </source>
</evidence>
<dbReference type="GO" id="GO:0003676">
    <property type="term" value="F:nucleic acid binding"/>
    <property type="evidence" value="ECO:0007669"/>
    <property type="project" value="InterPro"/>
</dbReference>
<dbReference type="SMART" id="SM00487">
    <property type="entry name" value="DEXDc"/>
    <property type="match status" value="1"/>
</dbReference>
<feature type="domain" description="Helicase C-terminal" evidence="8">
    <location>
        <begin position="230"/>
        <end position="382"/>
    </location>
</feature>
<gene>
    <name evidence="9" type="ORF">ADIARSV_1838</name>
</gene>
<evidence type="ECO:0000256" key="3">
    <source>
        <dbReference type="ARBA" id="ARBA00022806"/>
    </source>
</evidence>
<evidence type="ECO:0000256" key="2">
    <source>
        <dbReference type="ARBA" id="ARBA00022801"/>
    </source>
</evidence>
<evidence type="ECO:0000313" key="9">
    <source>
        <dbReference type="EMBL" id="EOR94967.1"/>
    </source>
</evidence>
<dbReference type="InterPro" id="IPR014001">
    <property type="entry name" value="Helicase_ATP-bd"/>
</dbReference>
<feature type="domain" description="Helicase ATP-binding" evidence="7">
    <location>
        <begin position="32"/>
        <end position="202"/>
    </location>
</feature>
<dbReference type="GO" id="GO:0005524">
    <property type="term" value="F:ATP binding"/>
    <property type="evidence" value="ECO:0007669"/>
    <property type="project" value="UniProtKB-KW"/>
</dbReference>
<proteinExistence type="inferred from homology"/>
<name>R9GSX8_9SPHI</name>
<protein>
    <recommendedName>
        <fullName evidence="11">ATP-dependent RNA helicase RhlE</fullName>
    </recommendedName>
</protein>
<evidence type="ECO:0000256" key="5">
    <source>
        <dbReference type="ARBA" id="ARBA00038437"/>
    </source>
</evidence>
<reference evidence="9 10" key="1">
    <citation type="journal article" date="2013" name="Genome Announc.">
        <title>Draft Genome Sequence of Arcticibacter svalbardensis Strain MN12-7T, a Member of the Family Sphingobacteriaceae Isolated from an Arctic Soil Sample.</title>
        <authorList>
            <person name="Shivaji S."/>
            <person name="Ara S."/>
            <person name="Prasad S."/>
            <person name="Manasa B.P."/>
            <person name="Begum Z."/>
            <person name="Singh A."/>
            <person name="Kumar Pinnaka A."/>
        </authorList>
    </citation>
    <scope>NUCLEOTIDE SEQUENCE [LARGE SCALE GENOMIC DNA]</scope>
    <source>
        <strain evidence="9 10">MN12-7</strain>
    </source>
</reference>
<dbReference type="RefSeq" id="WP_016195074.1">
    <property type="nucleotide sequence ID" value="NZ_AQPN01000070.1"/>
</dbReference>
<evidence type="ECO:0000259" key="8">
    <source>
        <dbReference type="PROSITE" id="PS51194"/>
    </source>
</evidence>
<accession>R9GSX8</accession>
<dbReference type="InterPro" id="IPR027417">
    <property type="entry name" value="P-loop_NTPase"/>
</dbReference>
<dbReference type="PANTHER" id="PTHR47959:SF1">
    <property type="entry name" value="ATP-DEPENDENT RNA HELICASE DBPA"/>
    <property type="match status" value="1"/>
</dbReference>
<organism evidence="9 10">
    <name type="scientific">Arcticibacter svalbardensis MN12-7</name>
    <dbReference type="NCBI Taxonomy" id="1150600"/>
    <lineage>
        <taxon>Bacteria</taxon>
        <taxon>Pseudomonadati</taxon>
        <taxon>Bacteroidota</taxon>
        <taxon>Sphingobacteriia</taxon>
        <taxon>Sphingobacteriales</taxon>
        <taxon>Sphingobacteriaceae</taxon>
        <taxon>Arcticibacter</taxon>
    </lineage>
</organism>
<dbReference type="Pfam" id="PF00270">
    <property type="entry name" value="DEAD"/>
    <property type="match status" value="1"/>
</dbReference>
<comment type="similarity">
    <text evidence="5">Belongs to the DEAD box helicase family.</text>
</comment>
<sequence length="430" mass="48280">MWLEKIKLSKQLVRSVTEAGYLVPKEVQLRTMSRIIGGQDIIVTGPEGCGKTTTYILGVLMRLKQMPEDAPRVLILVPDKERVEAVVAQINLLNKNLSLRTVSLVPGAALENQLNDLADGADIIVATPDRARFIYLKLALDLNKIQLFIVDDAELIVKQGLQLPVNELANSIIKCQRLVFAELMHARISQMIDPFMRNPVHIEIEEETEAVAAVFGQQLYQVPNFRTKLNLLNDLLTINDLPKTVVFVNTRLTAEKVYNSLTSRNKHVAAILNPVFFESKGVSSVSEFLDSEELNILVIANELSHSLDLQGVDKLIHLEPPVEKETYISRVIKASDDEERECIVFSTDIELASIKKIEQALGLKFLVLSLPDDLFVDVESKTKTKIKTTVKRVDEPERGEAFHEKSEKNSKDFNIGAGKKAKLNMKRKHN</sequence>
<dbReference type="AlphaFoldDB" id="R9GSX8"/>
<dbReference type="InterPro" id="IPR011545">
    <property type="entry name" value="DEAD/DEAH_box_helicase_dom"/>
</dbReference>
<keyword evidence="1" id="KW-0547">Nucleotide-binding</keyword>
<dbReference type="EMBL" id="AQPN01000070">
    <property type="protein sequence ID" value="EOR94967.1"/>
    <property type="molecule type" value="Genomic_DNA"/>
</dbReference>
<comment type="caution">
    <text evidence="9">The sequence shown here is derived from an EMBL/GenBank/DDBJ whole genome shotgun (WGS) entry which is preliminary data.</text>
</comment>
<dbReference type="OrthoDB" id="9762011at2"/>